<dbReference type="InterPro" id="IPR050194">
    <property type="entry name" value="Glycosyltransferase_grp1"/>
</dbReference>
<comment type="caution">
    <text evidence="6">The sequence shown here is derived from an EMBL/GenBank/DDBJ whole genome shotgun (WGS) entry which is preliminary data.</text>
</comment>
<organism evidence="6 7">
    <name type="scientific">Ornithinimicrobium kibberense</name>
    <dbReference type="NCBI Taxonomy" id="282060"/>
    <lineage>
        <taxon>Bacteria</taxon>
        <taxon>Bacillati</taxon>
        <taxon>Actinomycetota</taxon>
        <taxon>Actinomycetes</taxon>
        <taxon>Micrococcales</taxon>
        <taxon>Ornithinimicrobiaceae</taxon>
        <taxon>Ornithinimicrobium</taxon>
    </lineage>
</organism>
<protein>
    <recommendedName>
        <fullName evidence="1">D-inositol 3-phosphate glycosyltransferase</fullName>
    </recommendedName>
</protein>
<feature type="region of interest" description="Disordered" evidence="4">
    <location>
        <begin position="372"/>
        <end position="394"/>
    </location>
</feature>
<dbReference type="Gene3D" id="3.90.550.10">
    <property type="entry name" value="Spore Coat Polysaccharide Biosynthesis Protein SpsA, Chain A"/>
    <property type="match status" value="1"/>
</dbReference>
<evidence type="ECO:0000256" key="4">
    <source>
        <dbReference type="SAM" id="MobiDB-lite"/>
    </source>
</evidence>
<evidence type="ECO:0000256" key="1">
    <source>
        <dbReference type="ARBA" id="ARBA00021292"/>
    </source>
</evidence>
<name>A0ABV5V4P7_9MICO</name>
<dbReference type="PANTHER" id="PTHR45947:SF3">
    <property type="entry name" value="SULFOQUINOVOSYL TRANSFERASE SQD2"/>
    <property type="match status" value="1"/>
</dbReference>
<dbReference type="EMBL" id="JBHMAX010000022">
    <property type="protein sequence ID" value="MFB9732787.1"/>
    <property type="molecule type" value="Genomic_DNA"/>
</dbReference>
<keyword evidence="3 6" id="KW-0808">Transferase</keyword>
<dbReference type="Pfam" id="PF13692">
    <property type="entry name" value="Glyco_trans_1_4"/>
    <property type="match status" value="1"/>
</dbReference>
<feature type="compositionally biased region" description="Basic and acidic residues" evidence="4">
    <location>
        <begin position="376"/>
        <end position="390"/>
    </location>
</feature>
<keyword evidence="2 6" id="KW-0328">Glycosyltransferase</keyword>
<dbReference type="InterPro" id="IPR029044">
    <property type="entry name" value="Nucleotide-diphossugar_trans"/>
</dbReference>
<accession>A0ABV5V4P7</accession>
<evidence type="ECO:0000259" key="5">
    <source>
        <dbReference type="Pfam" id="PF13579"/>
    </source>
</evidence>
<sequence length="755" mass="80503">MRVLVVTTWFPTPSSPGTGVFVARDVSALADRHDVRVLHLVAPRLAPGSGEDPAGEGVRARVPVRRLVMDPRRPDHVLRTARVLRREARSADLVHTMAVSALLPTVRWRPAVPWVHTEHWSGLGAPGTLSAGLRLARRVVRHLLAGPDVVAVVGEELAAEVRRHRAGPVAVVPNIVTRPPALAPRRRPQEPLAARGPFELVGVGGLIGRKDPLTAVQTAAELRRRGVDARLTWVGEGPLHDRVEAAARGMGVPARLTGPLPPEQVQAVVAEADLFLLPSRAETFCVAAAEALAAGRPVVVGDSGGPRAFVRPPAGALVRPGAPPAVWADAVERVWRASATTSAEEIADPVAGRYGPDRYADRVDEVYATARGGRRPAGDHGPAPEDHPVPEDDGPLVDFVVATHSPDRRTGRAVASALTDDVGGGGVRVSVVCHNVDPGVIRATLPQEVRDDPRVRLLELHDGVASPSGPFNAGLDAATAPWAAIMGSDDTLAPGALSGWLAAAEDLDPDDPVVVVPPLELAGRTVPTPPVRPGRRDHLDLVRDRLSYRSAPLGLLSRGALRLPGARLLEGAQVGGDVPMVTALWSRARVVLARDAPPYRIHEDATDRVTYDPRPLQEQLRSVDALWDLPATQALPRAARQALGTKVLRIHVFGSVPTRPDPAWWTPAERAELARVTRRVLAAAPGCADPLSLADADLLEAVLDPGLPADRLLALAAARRRHGRPRTLLPSSWRHVLHREAPLRLMAASLAARRS</sequence>
<dbReference type="SUPFAM" id="SSF53448">
    <property type="entry name" value="Nucleotide-diphospho-sugar transferases"/>
    <property type="match status" value="1"/>
</dbReference>
<evidence type="ECO:0000313" key="7">
    <source>
        <dbReference type="Proteomes" id="UP001589613"/>
    </source>
</evidence>
<dbReference type="RefSeq" id="WP_181409609.1">
    <property type="nucleotide sequence ID" value="NZ_JBHMAX010000022.1"/>
</dbReference>
<dbReference type="Pfam" id="PF13579">
    <property type="entry name" value="Glyco_trans_4_4"/>
    <property type="match status" value="1"/>
</dbReference>
<gene>
    <name evidence="6" type="ORF">ACFFN0_12110</name>
</gene>
<dbReference type="InterPro" id="IPR028098">
    <property type="entry name" value="Glyco_trans_4-like_N"/>
</dbReference>
<dbReference type="SUPFAM" id="SSF53756">
    <property type="entry name" value="UDP-Glycosyltransferase/glycogen phosphorylase"/>
    <property type="match status" value="1"/>
</dbReference>
<dbReference type="Proteomes" id="UP001589613">
    <property type="component" value="Unassembled WGS sequence"/>
</dbReference>
<evidence type="ECO:0000313" key="6">
    <source>
        <dbReference type="EMBL" id="MFB9732787.1"/>
    </source>
</evidence>
<reference evidence="6 7" key="1">
    <citation type="submission" date="2024-09" db="EMBL/GenBank/DDBJ databases">
        <authorList>
            <person name="Sun Q."/>
            <person name="Mori K."/>
        </authorList>
    </citation>
    <scope>NUCLEOTIDE SEQUENCE [LARGE SCALE GENOMIC DNA]</scope>
    <source>
        <strain evidence="6 7">JCM 12763</strain>
    </source>
</reference>
<dbReference type="GO" id="GO:0016757">
    <property type="term" value="F:glycosyltransferase activity"/>
    <property type="evidence" value="ECO:0007669"/>
    <property type="project" value="UniProtKB-KW"/>
</dbReference>
<dbReference type="Gene3D" id="3.40.50.2000">
    <property type="entry name" value="Glycogen Phosphorylase B"/>
    <property type="match status" value="2"/>
</dbReference>
<evidence type="ECO:0000256" key="3">
    <source>
        <dbReference type="ARBA" id="ARBA00022679"/>
    </source>
</evidence>
<evidence type="ECO:0000256" key="2">
    <source>
        <dbReference type="ARBA" id="ARBA00022676"/>
    </source>
</evidence>
<dbReference type="PANTHER" id="PTHR45947">
    <property type="entry name" value="SULFOQUINOVOSYL TRANSFERASE SQD2"/>
    <property type="match status" value="1"/>
</dbReference>
<feature type="domain" description="Glycosyltransferase subfamily 4-like N-terminal" evidence="5">
    <location>
        <begin position="17"/>
        <end position="174"/>
    </location>
</feature>
<keyword evidence="7" id="KW-1185">Reference proteome</keyword>
<proteinExistence type="predicted"/>